<protein>
    <submittedName>
        <fullName evidence="3">Uncharacterized protein</fullName>
    </submittedName>
</protein>
<comment type="caution">
    <text evidence="3">The sequence shown here is derived from an EMBL/GenBank/DDBJ whole genome shotgun (WGS) entry which is preliminary data.</text>
</comment>
<accession>A0A2T4GVX8</accession>
<dbReference type="OrthoDB" id="3557612at2759"/>
<evidence type="ECO:0000256" key="1">
    <source>
        <dbReference type="SAM" id="MobiDB-lite"/>
    </source>
</evidence>
<organism evidence="3 4">
    <name type="scientific">Fusarium culmorum</name>
    <dbReference type="NCBI Taxonomy" id="5516"/>
    <lineage>
        <taxon>Eukaryota</taxon>
        <taxon>Fungi</taxon>
        <taxon>Dikarya</taxon>
        <taxon>Ascomycota</taxon>
        <taxon>Pezizomycotina</taxon>
        <taxon>Sordariomycetes</taxon>
        <taxon>Hypocreomycetidae</taxon>
        <taxon>Hypocreales</taxon>
        <taxon>Nectriaceae</taxon>
        <taxon>Fusarium</taxon>
    </lineage>
</organism>
<keyword evidence="2" id="KW-0812">Transmembrane</keyword>
<dbReference type="Proteomes" id="UP000241587">
    <property type="component" value="Unassembled WGS sequence"/>
</dbReference>
<reference evidence="3 4" key="1">
    <citation type="submission" date="2018-02" db="EMBL/GenBank/DDBJ databases">
        <title>Fusarium culmorum secondary metabolites in fungal-bacterial-plant interactions.</title>
        <authorList>
            <person name="Schmidt R."/>
        </authorList>
    </citation>
    <scope>NUCLEOTIDE SEQUENCE [LARGE SCALE GENOMIC DNA]</scope>
    <source>
        <strain evidence="3 4">PV</strain>
    </source>
</reference>
<keyword evidence="2" id="KW-1133">Transmembrane helix</keyword>
<dbReference type="EMBL" id="PVEM01000006">
    <property type="protein sequence ID" value="PTD07681.1"/>
    <property type="molecule type" value="Genomic_DNA"/>
</dbReference>
<feature type="region of interest" description="Disordered" evidence="1">
    <location>
        <begin position="1"/>
        <end position="31"/>
    </location>
</feature>
<dbReference type="AlphaFoldDB" id="A0A2T4GVX8"/>
<sequence>MASVSDAEDVERQSNHVERTSPPIPKDVPNLRERAGQGCFLCLETHSQGQYAVLVPMSITNQRTGKITTIYDPNSLWDSAGESDCEIYQRLLDACYQRLGWWKRWLPYYGIIKVTEFNFQFGGVVESDRRYPIYMEPANLEDISEKCNQAIARHPTDSYFDLDQICLDDREHSDECLIGMWEWSQPCIKVEAEKAEQRLKQPLFLSRLKDCTRDPMKVNGLDSLKGMAQDTCIYEIKGPKGIDLPLPNQEFRCTAWRRGLQFALGWQIDRMCVELPFRASCTALAVALIWLCVVIWRGAGVIGGLHSRSPRLLQRLLQL</sequence>
<evidence type="ECO:0000313" key="4">
    <source>
        <dbReference type="Proteomes" id="UP000241587"/>
    </source>
</evidence>
<keyword evidence="4" id="KW-1185">Reference proteome</keyword>
<keyword evidence="2" id="KW-0472">Membrane</keyword>
<evidence type="ECO:0000256" key="2">
    <source>
        <dbReference type="SAM" id="Phobius"/>
    </source>
</evidence>
<evidence type="ECO:0000313" key="3">
    <source>
        <dbReference type="EMBL" id="PTD07681.1"/>
    </source>
</evidence>
<feature type="compositionally biased region" description="Basic and acidic residues" evidence="1">
    <location>
        <begin position="10"/>
        <end position="19"/>
    </location>
</feature>
<proteinExistence type="predicted"/>
<name>A0A2T4GVX8_FUSCU</name>
<dbReference type="OMA" id="EWSQPCI"/>
<feature type="transmembrane region" description="Helical" evidence="2">
    <location>
        <begin position="283"/>
        <end position="305"/>
    </location>
</feature>
<gene>
    <name evidence="3" type="ORF">FCULG_00007204</name>
</gene>